<dbReference type="PROSITE" id="PS52035">
    <property type="entry name" value="PEPTIDASE_M14"/>
    <property type="match status" value="1"/>
</dbReference>
<organism evidence="5 6">
    <name type="scientific">Plectosphaerella plurivora</name>
    <dbReference type="NCBI Taxonomy" id="936078"/>
    <lineage>
        <taxon>Eukaryota</taxon>
        <taxon>Fungi</taxon>
        <taxon>Dikarya</taxon>
        <taxon>Ascomycota</taxon>
        <taxon>Pezizomycotina</taxon>
        <taxon>Sordariomycetes</taxon>
        <taxon>Hypocreomycetidae</taxon>
        <taxon>Glomerellales</taxon>
        <taxon>Plectosphaerellaceae</taxon>
        <taxon>Plectosphaerella</taxon>
    </lineage>
</organism>
<dbReference type="Gene3D" id="3.40.630.10">
    <property type="entry name" value="Zn peptidases"/>
    <property type="match status" value="1"/>
</dbReference>
<dbReference type="EMBL" id="JAGSXJ010000015">
    <property type="protein sequence ID" value="KAH6685441.1"/>
    <property type="molecule type" value="Genomic_DNA"/>
</dbReference>
<evidence type="ECO:0000256" key="1">
    <source>
        <dbReference type="ARBA" id="ARBA00005988"/>
    </source>
</evidence>
<keyword evidence="6" id="KW-1185">Reference proteome</keyword>
<dbReference type="GO" id="GO:0006508">
    <property type="term" value="P:proteolysis"/>
    <property type="evidence" value="ECO:0007669"/>
    <property type="project" value="InterPro"/>
</dbReference>
<evidence type="ECO:0000256" key="2">
    <source>
        <dbReference type="PROSITE-ProRule" id="PRU01379"/>
    </source>
</evidence>
<protein>
    <submittedName>
        <fullName evidence="5">Carboxypeptidase</fullName>
    </submittedName>
</protein>
<reference evidence="5" key="1">
    <citation type="journal article" date="2021" name="Nat. Commun.">
        <title>Genetic determinants of endophytism in the Arabidopsis root mycobiome.</title>
        <authorList>
            <person name="Mesny F."/>
            <person name="Miyauchi S."/>
            <person name="Thiergart T."/>
            <person name="Pickel B."/>
            <person name="Atanasova L."/>
            <person name="Karlsson M."/>
            <person name="Huettel B."/>
            <person name="Barry K.W."/>
            <person name="Haridas S."/>
            <person name="Chen C."/>
            <person name="Bauer D."/>
            <person name="Andreopoulos W."/>
            <person name="Pangilinan J."/>
            <person name="LaButti K."/>
            <person name="Riley R."/>
            <person name="Lipzen A."/>
            <person name="Clum A."/>
            <person name="Drula E."/>
            <person name="Henrissat B."/>
            <person name="Kohler A."/>
            <person name="Grigoriev I.V."/>
            <person name="Martin F.M."/>
            <person name="Hacquard S."/>
        </authorList>
    </citation>
    <scope>NUCLEOTIDE SEQUENCE</scope>
    <source>
        <strain evidence="5">MPI-SDFR-AT-0117</strain>
    </source>
</reference>
<keyword evidence="5" id="KW-0378">Hydrolase</keyword>
<comment type="similarity">
    <text evidence="1 2">Belongs to the peptidase M14 family.</text>
</comment>
<evidence type="ECO:0000313" key="5">
    <source>
        <dbReference type="EMBL" id="KAH6685441.1"/>
    </source>
</evidence>
<keyword evidence="3" id="KW-0732">Signal</keyword>
<dbReference type="GO" id="GO:0008270">
    <property type="term" value="F:zinc ion binding"/>
    <property type="evidence" value="ECO:0007669"/>
    <property type="project" value="InterPro"/>
</dbReference>
<feature type="signal peptide" evidence="3">
    <location>
        <begin position="1"/>
        <end position="18"/>
    </location>
</feature>
<evidence type="ECO:0000259" key="4">
    <source>
        <dbReference type="PROSITE" id="PS52035"/>
    </source>
</evidence>
<keyword evidence="5" id="KW-0645">Protease</keyword>
<dbReference type="InterPro" id="IPR000834">
    <property type="entry name" value="Peptidase_M14"/>
</dbReference>
<keyword evidence="5" id="KW-0121">Carboxypeptidase</keyword>
<dbReference type="AlphaFoldDB" id="A0A9P8V927"/>
<feature type="active site" description="Proton donor/acceptor" evidence="2">
    <location>
        <position position="293"/>
    </location>
</feature>
<proteinExistence type="inferred from homology"/>
<feature type="domain" description="Peptidase M14" evidence="4">
    <location>
        <begin position="40"/>
        <end position="322"/>
    </location>
</feature>
<evidence type="ECO:0000313" key="6">
    <source>
        <dbReference type="Proteomes" id="UP000770015"/>
    </source>
</evidence>
<evidence type="ECO:0000256" key="3">
    <source>
        <dbReference type="SAM" id="SignalP"/>
    </source>
</evidence>
<gene>
    <name evidence="5" type="ORF">F5X68DRAFT_171121</name>
</gene>
<dbReference type="SUPFAM" id="SSF53187">
    <property type="entry name" value="Zn-dependent exopeptidases"/>
    <property type="match status" value="1"/>
</dbReference>
<feature type="chain" id="PRO_5040158810" evidence="3">
    <location>
        <begin position="19"/>
        <end position="509"/>
    </location>
</feature>
<dbReference type="GO" id="GO:0004181">
    <property type="term" value="F:metallocarboxypeptidase activity"/>
    <property type="evidence" value="ECO:0007669"/>
    <property type="project" value="InterPro"/>
</dbReference>
<name>A0A9P8V927_9PEZI</name>
<dbReference type="Proteomes" id="UP000770015">
    <property type="component" value="Unassembled WGS sequence"/>
</dbReference>
<comment type="caution">
    <text evidence="5">The sequence shown here is derived from an EMBL/GenBank/DDBJ whole genome shotgun (WGS) entry which is preliminary data.</text>
</comment>
<sequence length="509" mass="55605">MRIQALVVTLVQAGIVRAQAYADNQLSLQQDPPLVDALFPDVPDIELLSPAFADPSSVPDSFAAGTSGPTDITVLELRPIPYLRLSSPSSSNCTSGRKVRIWLQGGVHGNEPGGDQALLALLGSLDANSTYTESLLARTEIVVLPRYNADGVAYFQRAYASNFDPNRDQAVLKSRQSRDVKRVLSAFDPHIFLDAHEYTGGQRLGAAGNLRKAQDLQLSNVKNPNIHESIRALGEGLFASRIIAALDGHDLRSSPYFTAPGGTDDLVLTEPSSVSRPNHNNAGLLQAVAFLSETRGIRLGDQHFQRRVTAGFLVAQTIIETAAENAREVLDTIESGRAAFVESTDEIIVNDTARVHETTWEFIDASTGTLVNLPVTFHNSTPTIPGLTRPRPEAYVFPRAFSDVAERLRVSGVEVEELTEPFDGEVEVLRVTRATVDSAKYEGIAETDVETEPTRKRVRIPAGGYWVSTRQKNAAFALVTLEPENRSSYARYNLVDLVRGAEYPIFRVL</sequence>
<accession>A0A9P8V927</accession>
<dbReference type="Pfam" id="PF00246">
    <property type="entry name" value="Peptidase_M14"/>
    <property type="match status" value="1"/>
</dbReference>
<dbReference type="OrthoDB" id="3626597at2759"/>